<keyword evidence="1" id="KW-0472">Membrane</keyword>
<evidence type="ECO:0000256" key="1">
    <source>
        <dbReference type="SAM" id="Phobius"/>
    </source>
</evidence>
<keyword evidence="1" id="KW-0812">Transmembrane</keyword>
<feature type="transmembrane region" description="Helical" evidence="1">
    <location>
        <begin position="115"/>
        <end position="134"/>
    </location>
</feature>
<dbReference type="Pfam" id="PF04087">
    <property type="entry name" value="DUF389"/>
    <property type="match status" value="1"/>
</dbReference>
<dbReference type="PANTHER" id="PTHR20992">
    <property type="entry name" value="AT15442P-RELATED"/>
    <property type="match status" value="1"/>
</dbReference>
<evidence type="ECO:0000313" key="3">
    <source>
        <dbReference type="Proteomes" id="UP000236584"/>
    </source>
</evidence>
<proteinExistence type="predicted"/>
<gene>
    <name evidence="2" type="ORF">C2R22_16100</name>
</gene>
<dbReference type="RefSeq" id="WP_103426667.1">
    <property type="nucleotide sequence ID" value="NZ_CP026309.1"/>
</dbReference>
<name>A0A2I8VM34_9EURY</name>
<dbReference type="GeneID" id="35593646"/>
<dbReference type="PANTHER" id="PTHR20992:SF9">
    <property type="entry name" value="AT15442P-RELATED"/>
    <property type="match status" value="1"/>
</dbReference>
<dbReference type="AlphaFoldDB" id="A0A2I8VM34"/>
<dbReference type="OrthoDB" id="3266at2157"/>
<dbReference type="NCBIfam" id="TIGR00341">
    <property type="entry name" value="TIGR00341 family protein"/>
    <property type="match status" value="1"/>
</dbReference>
<dbReference type="EMBL" id="CP026309">
    <property type="protein sequence ID" value="AUV82978.1"/>
    <property type="molecule type" value="Genomic_DNA"/>
</dbReference>
<feature type="transmembrane region" description="Helical" evidence="1">
    <location>
        <begin position="174"/>
        <end position="193"/>
    </location>
</feature>
<dbReference type="Proteomes" id="UP000236584">
    <property type="component" value="Chromosome"/>
</dbReference>
<keyword evidence="1" id="KW-1133">Transmembrane helix</keyword>
<protein>
    <submittedName>
        <fullName evidence="2">TIGR00341 family protein</fullName>
    </submittedName>
</protein>
<organism evidence="2 3">
    <name type="scientific">Salinigranum rubrum</name>
    <dbReference type="NCBI Taxonomy" id="755307"/>
    <lineage>
        <taxon>Archaea</taxon>
        <taxon>Methanobacteriati</taxon>
        <taxon>Methanobacteriota</taxon>
        <taxon>Stenosarchaea group</taxon>
        <taxon>Halobacteria</taxon>
        <taxon>Halobacteriales</taxon>
        <taxon>Haloferacaceae</taxon>
        <taxon>Salinigranum</taxon>
    </lineage>
</organism>
<dbReference type="InterPro" id="IPR005240">
    <property type="entry name" value="DUF389"/>
</dbReference>
<evidence type="ECO:0000313" key="2">
    <source>
        <dbReference type="EMBL" id="AUV82978.1"/>
    </source>
</evidence>
<keyword evidence="3" id="KW-1185">Reference proteome</keyword>
<feature type="transmembrane region" description="Helical" evidence="1">
    <location>
        <begin position="218"/>
        <end position="237"/>
    </location>
</feature>
<accession>A0A2I8VM34</accession>
<dbReference type="KEGG" id="srub:C2R22_16100"/>
<feature type="transmembrane region" description="Helical" evidence="1">
    <location>
        <begin position="320"/>
        <end position="343"/>
    </location>
</feature>
<reference evidence="2 3" key="1">
    <citation type="submission" date="2018-01" db="EMBL/GenBank/DDBJ databases">
        <title>Complete genome sequence of Salinigranum rubrum GX10T, an extremely halophilic archaeon isolated from a marine solar saltern.</title>
        <authorList>
            <person name="Han S."/>
        </authorList>
    </citation>
    <scope>NUCLEOTIDE SEQUENCE [LARGE SCALE GENOMIC DNA]</scope>
    <source>
        <strain evidence="2 3">GX10</strain>
    </source>
</reference>
<feature type="transmembrane region" description="Helical" evidence="1">
    <location>
        <begin position="140"/>
        <end position="162"/>
    </location>
</feature>
<sequence>MRQIKVVVPEEDLDGVLAVLDDESIDYVVTQSATAEETVLLEFPLPTQAVEYILEELRAAGLDDSQYTIITATETAKTAHFNELEDRFVAGPEEDDSVAPEEIRGKALGMHRNNLTYYGLTLLSTIVATAGLLLDSPAVVVGAMVIAPQVGSALISGVGIVLDDRRMLLVGFRSQVLGFALAIGGAAAFGFLLKRGGFVSSLLSVGNVSQVASRVSPGLLTLAVAICAGAAGALALATALPVSLVGVMIAAALVPAAAAVGIGIAWGSPNIALGAGLLLLVNAVAVNLSAFAVLWYLGYRPPDWAEADGLAVLWQKWETVVTIVVLAGLLVTASTLLAGPIAFERAATESVEGVIERPEYDDVELVRVRADIGVGLGLTPSEGESVMVTVNRPVDTAYPQLPERIAAAIATETGRDVAVVVEFNDRGRAPPAADRSMTVRPNSPAI</sequence>
<feature type="transmembrane region" description="Helical" evidence="1">
    <location>
        <begin position="272"/>
        <end position="299"/>
    </location>
</feature>
<feature type="transmembrane region" description="Helical" evidence="1">
    <location>
        <begin position="244"/>
        <end position="266"/>
    </location>
</feature>